<keyword evidence="3" id="KW-1133">Transmembrane helix</keyword>
<name>A0AA39YAH1_9PEZI</name>
<protein>
    <recommendedName>
        <fullName evidence="4">NACHT-NTPase and P-loop NTPases N-terminal domain-containing protein</fullName>
    </recommendedName>
</protein>
<comment type="caution">
    <text evidence="5">The sequence shown here is derived from an EMBL/GenBank/DDBJ whole genome shotgun (WGS) entry which is preliminary data.</text>
</comment>
<feature type="region of interest" description="Disordered" evidence="2">
    <location>
        <begin position="201"/>
        <end position="232"/>
    </location>
</feature>
<evidence type="ECO:0000256" key="2">
    <source>
        <dbReference type="SAM" id="MobiDB-lite"/>
    </source>
</evidence>
<accession>A0AA39YAH1</accession>
<feature type="coiled-coil region" evidence="1">
    <location>
        <begin position="291"/>
        <end position="398"/>
    </location>
</feature>
<dbReference type="EMBL" id="JAULSV010000003">
    <property type="protein sequence ID" value="KAK0648729.1"/>
    <property type="molecule type" value="Genomic_DNA"/>
</dbReference>
<organism evidence="5 6">
    <name type="scientific">Cercophora newfieldiana</name>
    <dbReference type="NCBI Taxonomy" id="92897"/>
    <lineage>
        <taxon>Eukaryota</taxon>
        <taxon>Fungi</taxon>
        <taxon>Dikarya</taxon>
        <taxon>Ascomycota</taxon>
        <taxon>Pezizomycotina</taxon>
        <taxon>Sordariomycetes</taxon>
        <taxon>Sordariomycetidae</taxon>
        <taxon>Sordariales</taxon>
        <taxon>Lasiosphaeriaceae</taxon>
        <taxon>Cercophora</taxon>
    </lineage>
</organism>
<keyword evidence="6" id="KW-1185">Reference proteome</keyword>
<feature type="transmembrane region" description="Helical" evidence="3">
    <location>
        <begin position="245"/>
        <end position="266"/>
    </location>
</feature>
<dbReference type="AlphaFoldDB" id="A0AA39YAH1"/>
<evidence type="ECO:0000259" key="4">
    <source>
        <dbReference type="Pfam" id="PF17107"/>
    </source>
</evidence>
<feature type="compositionally biased region" description="Polar residues" evidence="2">
    <location>
        <begin position="216"/>
        <end position="231"/>
    </location>
</feature>
<keyword evidence="3" id="KW-0812">Transmembrane</keyword>
<dbReference type="InterPro" id="IPR031352">
    <property type="entry name" value="SesA"/>
</dbReference>
<sequence>MDPLSVTASVTGICAVTAKLISTLSDFVDNVQEAPKEVRALNADLAAFYSTFTRVRLAVETPRISKIPDGWMEDFDKLTAVCLETLEQIKEIVDKAVVTETTSTATQVWKTVKMTFKFKRIEILRLRLVSQVAVLSVLLETLDESRDQYIEKRLEDIHTKVEELVASRQNIRETLVVLDQNDDASRQADYILQDKTSRRTQPLLESRPPVPETAQPGPSTISSVKPSSANHGTDDAGDNLVKAGLAFWVTLVFAILLALIYLSALLRHSDCMAKLGQLRLDCKTVEEQTWIQCRTDNRQQLKQQYSEKQEEIEQKCRRDKTRLQNECTTRQENLEEGYRKEREQLEQKNTKEMDQVKSECGREKQQLRQTCQKEKLLKQQLELKLTRTKGELDDVTSTLRRWEYMQQKFESHNAVGNCVCSIDESTWPYVLFSWGDWEFTL</sequence>
<dbReference type="Pfam" id="PF17107">
    <property type="entry name" value="SesA"/>
    <property type="match status" value="1"/>
</dbReference>
<dbReference type="Proteomes" id="UP001174936">
    <property type="component" value="Unassembled WGS sequence"/>
</dbReference>
<keyword evidence="3" id="KW-0472">Membrane</keyword>
<feature type="domain" description="NACHT-NTPase and P-loop NTPases N-terminal" evidence="4">
    <location>
        <begin position="8"/>
        <end position="134"/>
    </location>
</feature>
<evidence type="ECO:0000256" key="1">
    <source>
        <dbReference type="SAM" id="Coils"/>
    </source>
</evidence>
<evidence type="ECO:0000256" key="3">
    <source>
        <dbReference type="SAM" id="Phobius"/>
    </source>
</evidence>
<evidence type="ECO:0000313" key="5">
    <source>
        <dbReference type="EMBL" id="KAK0648729.1"/>
    </source>
</evidence>
<keyword evidence="1" id="KW-0175">Coiled coil</keyword>
<evidence type="ECO:0000313" key="6">
    <source>
        <dbReference type="Proteomes" id="UP001174936"/>
    </source>
</evidence>
<reference evidence="5" key="1">
    <citation type="submission" date="2023-06" db="EMBL/GenBank/DDBJ databases">
        <title>Genome-scale phylogeny and comparative genomics of the fungal order Sordariales.</title>
        <authorList>
            <consortium name="Lawrence Berkeley National Laboratory"/>
            <person name="Hensen N."/>
            <person name="Bonometti L."/>
            <person name="Westerberg I."/>
            <person name="Brannstrom I.O."/>
            <person name="Guillou S."/>
            <person name="Cros-Aarteil S."/>
            <person name="Calhoun S."/>
            <person name="Haridas S."/>
            <person name="Kuo A."/>
            <person name="Mondo S."/>
            <person name="Pangilinan J."/>
            <person name="Riley R."/>
            <person name="Labutti K."/>
            <person name="Andreopoulos B."/>
            <person name="Lipzen A."/>
            <person name="Chen C."/>
            <person name="Yanf M."/>
            <person name="Daum C."/>
            <person name="Ng V."/>
            <person name="Clum A."/>
            <person name="Steindorff A."/>
            <person name="Ohm R."/>
            <person name="Martin F."/>
            <person name="Silar P."/>
            <person name="Natvig D."/>
            <person name="Lalanne C."/>
            <person name="Gautier V."/>
            <person name="Ament-Velasquez S.L."/>
            <person name="Kruys A."/>
            <person name="Hutchinson M.I."/>
            <person name="Powell A.J."/>
            <person name="Barry K."/>
            <person name="Miller A.N."/>
            <person name="Grigoriev I.V."/>
            <person name="Debuchy R."/>
            <person name="Gladieux P."/>
            <person name="Thoren M.H."/>
            <person name="Johannesson H."/>
        </authorList>
    </citation>
    <scope>NUCLEOTIDE SEQUENCE</scope>
    <source>
        <strain evidence="5">SMH2532-1</strain>
    </source>
</reference>
<gene>
    <name evidence="5" type="ORF">B0T16DRAFT_456188</name>
</gene>
<proteinExistence type="predicted"/>